<organism evidence="1 2">
    <name type="scientific">Lithocarpus litseifolius</name>
    <dbReference type="NCBI Taxonomy" id="425828"/>
    <lineage>
        <taxon>Eukaryota</taxon>
        <taxon>Viridiplantae</taxon>
        <taxon>Streptophyta</taxon>
        <taxon>Embryophyta</taxon>
        <taxon>Tracheophyta</taxon>
        <taxon>Spermatophyta</taxon>
        <taxon>Magnoliopsida</taxon>
        <taxon>eudicotyledons</taxon>
        <taxon>Gunneridae</taxon>
        <taxon>Pentapetalae</taxon>
        <taxon>rosids</taxon>
        <taxon>fabids</taxon>
        <taxon>Fagales</taxon>
        <taxon>Fagaceae</taxon>
        <taxon>Lithocarpus</taxon>
    </lineage>
</organism>
<dbReference type="Pfam" id="PF04827">
    <property type="entry name" value="Plant_tran"/>
    <property type="match status" value="1"/>
</dbReference>
<protein>
    <recommendedName>
        <fullName evidence="3">DDE Tnp4 domain-containing protein</fullName>
    </recommendedName>
</protein>
<comment type="caution">
    <text evidence="1">The sequence shown here is derived from an EMBL/GenBank/DDBJ whole genome shotgun (WGS) entry which is preliminary data.</text>
</comment>
<evidence type="ECO:0008006" key="3">
    <source>
        <dbReference type="Google" id="ProtNLM"/>
    </source>
</evidence>
<reference evidence="1 2" key="1">
    <citation type="submission" date="2024-01" db="EMBL/GenBank/DDBJ databases">
        <title>A telomere-to-telomere, gap-free genome of sweet tea (Lithocarpus litseifolius).</title>
        <authorList>
            <person name="Zhou J."/>
        </authorList>
    </citation>
    <scope>NUCLEOTIDE SEQUENCE [LARGE SCALE GENOMIC DNA]</scope>
    <source>
        <strain evidence="1">Zhou-2022a</strain>
        <tissue evidence="1">Leaf</tissue>
    </source>
</reference>
<evidence type="ECO:0000313" key="1">
    <source>
        <dbReference type="EMBL" id="KAK9997380.1"/>
    </source>
</evidence>
<dbReference type="InterPro" id="IPR006912">
    <property type="entry name" value="Harbinger_derived_prot"/>
</dbReference>
<dbReference type="Proteomes" id="UP001459277">
    <property type="component" value="Unassembled WGS sequence"/>
</dbReference>
<proteinExistence type="predicted"/>
<sequence length="164" mass="19131">MEYFSGCDGSPRLGKYYICDAGHEVRKGVLPLYHGVRYHLKEFSDHPPMNERELFNLCLTSSRTTIEHCFGVLKTRLRVLDAKSFWSFETQVNVVLACGLIHKHIVEVDTIDPILDAVNRDTQYESCGVQQTQRETLEEIREWVKKRDEICLAMWEDYNARESD</sequence>
<dbReference type="EMBL" id="JAZDWU010000007">
    <property type="protein sequence ID" value="KAK9997380.1"/>
    <property type="molecule type" value="Genomic_DNA"/>
</dbReference>
<dbReference type="AlphaFoldDB" id="A0AAW2CLH8"/>
<name>A0AAW2CLH8_9ROSI</name>
<gene>
    <name evidence="1" type="ORF">SO802_022066</name>
</gene>
<accession>A0AAW2CLH8</accession>
<evidence type="ECO:0000313" key="2">
    <source>
        <dbReference type="Proteomes" id="UP001459277"/>
    </source>
</evidence>
<keyword evidence="2" id="KW-1185">Reference proteome</keyword>